<evidence type="ECO:0000313" key="3">
    <source>
        <dbReference type="Proteomes" id="UP000176424"/>
    </source>
</evidence>
<protein>
    <submittedName>
        <fullName evidence="2">Uncharacterized protein</fullName>
    </submittedName>
</protein>
<dbReference type="Proteomes" id="UP000176424">
    <property type="component" value="Unassembled WGS sequence"/>
</dbReference>
<sequence length="142" mass="15978">MLEETQTTTTPVPADPTSTIDLTGMINSTMSQVEKLKIEAGKLKEMLDDIFQNDPTYQAHDKAVKEASKIRGNTKKQILKMPQAADLSNKILELRAQIKERNQELSDYLQDYARTTGTNSFETEDGTVRQIIYTARLVKVGQ</sequence>
<keyword evidence="1" id="KW-0175">Coiled coil</keyword>
<organism evidence="2 3">
    <name type="scientific">Candidatus Amesbacteria bacterium RIFOXYB1_FULL_44_23</name>
    <dbReference type="NCBI Taxonomy" id="1797263"/>
    <lineage>
        <taxon>Bacteria</taxon>
        <taxon>Candidatus Amesiibacteriota</taxon>
    </lineage>
</organism>
<dbReference type="STRING" id="1797263.A2397_05550"/>
<proteinExistence type="predicted"/>
<evidence type="ECO:0000256" key="1">
    <source>
        <dbReference type="SAM" id="Coils"/>
    </source>
</evidence>
<dbReference type="AlphaFoldDB" id="A0A1F4ZPH9"/>
<gene>
    <name evidence="2" type="ORF">A2397_05550</name>
</gene>
<accession>A0A1F4ZPH9</accession>
<comment type="caution">
    <text evidence="2">The sequence shown here is derived from an EMBL/GenBank/DDBJ whole genome shotgun (WGS) entry which is preliminary data.</text>
</comment>
<dbReference type="EMBL" id="MEXR01000061">
    <property type="protein sequence ID" value="OGD08251.1"/>
    <property type="molecule type" value="Genomic_DNA"/>
</dbReference>
<feature type="coiled-coil region" evidence="1">
    <location>
        <begin position="84"/>
        <end position="111"/>
    </location>
</feature>
<reference evidence="2 3" key="1">
    <citation type="journal article" date="2016" name="Nat. Commun.">
        <title>Thousands of microbial genomes shed light on interconnected biogeochemical processes in an aquifer system.</title>
        <authorList>
            <person name="Anantharaman K."/>
            <person name="Brown C.T."/>
            <person name="Hug L.A."/>
            <person name="Sharon I."/>
            <person name="Castelle C.J."/>
            <person name="Probst A.J."/>
            <person name="Thomas B.C."/>
            <person name="Singh A."/>
            <person name="Wilkins M.J."/>
            <person name="Karaoz U."/>
            <person name="Brodie E.L."/>
            <person name="Williams K.H."/>
            <person name="Hubbard S.S."/>
            <person name="Banfield J.F."/>
        </authorList>
    </citation>
    <scope>NUCLEOTIDE SEQUENCE [LARGE SCALE GENOMIC DNA]</scope>
</reference>
<name>A0A1F4ZPH9_9BACT</name>
<evidence type="ECO:0000313" key="2">
    <source>
        <dbReference type="EMBL" id="OGD08251.1"/>
    </source>
</evidence>